<dbReference type="AlphaFoldDB" id="A0AA39PJI7"/>
<dbReference type="GO" id="GO:0016705">
    <property type="term" value="F:oxidoreductase activity, acting on paired donors, with incorporation or reduction of molecular oxygen"/>
    <property type="evidence" value="ECO:0007669"/>
    <property type="project" value="InterPro"/>
</dbReference>
<dbReference type="Proteomes" id="UP001175228">
    <property type="component" value="Unassembled WGS sequence"/>
</dbReference>
<sequence length="157" mass="17898">MSVHAIESKLCGKFHEQEPQEMNLLEWMNHTALDITGLSFRISNTTDVPAIPPFNFRWQNYNLEDRFNPNCDSRPSTLNEILQQFRDVVQETARQTIKNVARDKYSKDIVALWASAGLDENLMDEDEILSQLVTATLGGEDTVVVIVLDSLRTKQTT</sequence>
<keyword evidence="2" id="KW-1185">Reference proteome</keyword>
<comment type="caution">
    <text evidence="1">The sequence shown here is derived from an EMBL/GenBank/DDBJ whole genome shotgun (WGS) entry which is preliminary data.</text>
</comment>
<gene>
    <name evidence="1" type="ORF">EDD18DRAFT_1361138</name>
</gene>
<evidence type="ECO:0000313" key="1">
    <source>
        <dbReference type="EMBL" id="KAK0485447.1"/>
    </source>
</evidence>
<organism evidence="1 2">
    <name type="scientific">Armillaria luteobubalina</name>
    <dbReference type="NCBI Taxonomy" id="153913"/>
    <lineage>
        <taxon>Eukaryota</taxon>
        <taxon>Fungi</taxon>
        <taxon>Dikarya</taxon>
        <taxon>Basidiomycota</taxon>
        <taxon>Agaricomycotina</taxon>
        <taxon>Agaricomycetes</taxon>
        <taxon>Agaricomycetidae</taxon>
        <taxon>Agaricales</taxon>
        <taxon>Marasmiineae</taxon>
        <taxon>Physalacriaceae</taxon>
        <taxon>Armillaria</taxon>
    </lineage>
</organism>
<dbReference type="EMBL" id="JAUEPU010000051">
    <property type="protein sequence ID" value="KAK0485447.1"/>
    <property type="molecule type" value="Genomic_DNA"/>
</dbReference>
<evidence type="ECO:0000313" key="2">
    <source>
        <dbReference type="Proteomes" id="UP001175228"/>
    </source>
</evidence>
<dbReference type="SUPFAM" id="SSF48264">
    <property type="entry name" value="Cytochrome P450"/>
    <property type="match status" value="1"/>
</dbReference>
<dbReference type="InterPro" id="IPR036396">
    <property type="entry name" value="Cyt_P450_sf"/>
</dbReference>
<dbReference type="GO" id="GO:0004497">
    <property type="term" value="F:monooxygenase activity"/>
    <property type="evidence" value="ECO:0007669"/>
    <property type="project" value="InterPro"/>
</dbReference>
<accession>A0AA39PJI7</accession>
<reference evidence="1" key="1">
    <citation type="submission" date="2023-06" db="EMBL/GenBank/DDBJ databases">
        <authorList>
            <consortium name="Lawrence Berkeley National Laboratory"/>
            <person name="Ahrendt S."/>
            <person name="Sahu N."/>
            <person name="Indic B."/>
            <person name="Wong-Bajracharya J."/>
            <person name="Merenyi Z."/>
            <person name="Ke H.-M."/>
            <person name="Monk M."/>
            <person name="Kocsube S."/>
            <person name="Drula E."/>
            <person name="Lipzen A."/>
            <person name="Balint B."/>
            <person name="Henrissat B."/>
            <person name="Andreopoulos B."/>
            <person name="Martin F.M."/>
            <person name="Harder C.B."/>
            <person name="Rigling D."/>
            <person name="Ford K.L."/>
            <person name="Foster G.D."/>
            <person name="Pangilinan J."/>
            <person name="Papanicolaou A."/>
            <person name="Barry K."/>
            <person name="LaButti K."/>
            <person name="Viragh M."/>
            <person name="Koriabine M."/>
            <person name="Yan M."/>
            <person name="Riley R."/>
            <person name="Champramary S."/>
            <person name="Plett K.L."/>
            <person name="Tsai I.J."/>
            <person name="Slot J."/>
            <person name="Sipos G."/>
            <person name="Plett J."/>
            <person name="Nagy L.G."/>
            <person name="Grigoriev I.V."/>
        </authorList>
    </citation>
    <scope>NUCLEOTIDE SEQUENCE</scope>
    <source>
        <strain evidence="1">HWK02</strain>
    </source>
</reference>
<protein>
    <submittedName>
        <fullName evidence="1">Uncharacterized protein</fullName>
    </submittedName>
</protein>
<proteinExistence type="predicted"/>
<name>A0AA39PJI7_9AGAR</name>
<dbReference type="Gene3D" id="1.10.630.10">
    <property type="entry name" value="Cytochrome P450"/>
    <property type="match status" value="1"/>
</dbReference>
<dbReference type="GO" id="GO:0005506">
    <property type="term" value="F:iron ion binding"/>
    <property type="evidence" value="ECO:0007669"/>
    <property type="project" value="InterPro"/>
</dbReference>
<dbReference type="GO" id="GO:0020037">
    <property type="term" value="F:heme binding"/>
    <property type="evidence" value="ECO:0007669"/>
    <property type="project" value="InterPro"/>
</dbReference>